<keyword evidence="2" id="KW-0560">Oxidoreductase</keyword>
<name>A0A7I7U4K0_MYCPF</name>
<gene>
    <name evidence="4" type="ORF">MPRF_22750</name>
</gene>
<dbReference type="Proteomes" id="UP000466554">
    <property type="component" value="Chromosome"/>
</dbReference>
<evidence type="ECO:0000256" key="1">
    <source>
        <dbReference type="ARBA" id="ARBA00006484"/>
    </source>
</evidence>
<accession>A0A7I7U4K0</accession>
<dbReference type="AlphaFoldDB" id="A0A7I7U4K0"/>
<dbReference type="InterPro" id="IPR057326">
    <property type="entry name" value="KR_dom"/>
</dbReference>
<dbReference type="EMBL" id="AP022598">
    <property type="protein sequence ID" value="BBY75376.1"/>
    <property type="molecule type" value="Genomic_DNA"/>
</dbReference>
<dbReference type="SMART" id="SM00822">
    <property type="entry name" value="PKS_KR"/>
    <property type="match status" value="1"/>
</dbReference>
<dbReference type="GO" id="GO:0016491">
    <property type="term" value="F:oxidoreductase activity"/>
    <property type="evidence" value="ECO:0007669"/>
    <property type="project" value="UniProtKB-KW"/>
</dbReference>
<dbReference type="InterPro" id="IPR020904">
    <property type="entry name" value="Sc_DH/Rdtase_CS"/>
</dbReference>
<feature type="domain" description="Ketoreductase" evidence="3">
    <location>
        <begin position="5"/>
        <end position="180"/>
    </location>
</feature>
<organism evidence="4 5">
    <name type="scientific">Mycolicibacterium parafortuitum</name>
    <name type="common">Mycobacterium parafortuitum</name>
    <dbReference type="NCBI Taxonomy" id="39692"/>
    <lineage>
        <taxon>Bacteria</taxon>
        <taxon>Bacillati</taxon>
        <taxon>Actinomycetota</taxon>
        <taxon>Actinomycetes</taxon>
        <taxon>Mycobacteriales</taxon>
        <taxon>Mycobacteriaceae</taxon>
        <taxon>Mycolicibacterium</taxon>
    </lineage>
</organism>
<sequence length="261" mass="26809">MTENSYAVVIGGASGIGAEICREMADNGYSVVVGDRNIDAAQALLGELAGAGHAAAQVDVADEASVATFFESLSQRAGRFDVAVNCAGITALGLVTELPVAKFRRVVDVCLTGAFLVIQHAARHIADGGAIISLSSLNARQPAVGMSAYCSAKAGLSMLTQVAALELGARGVRVNAIAPGLVRTPLTSGALGVPGVESEYVENVPLGRPGTPGEIADAVLYLARAQWITGEVLDINGGAHMMRYPNVHAHFERSVQTGSPT</sequence>
<evidence type="ECO:0000259" key="3">
    <source>
        <dbReference type="SMART" id="SM00822"/>
    </source>
</evidence>
<dbReference type="PRINTS" id="PR00081">
    <property type="entry name" value="GDHRDH"/>
</dbReference>
<protein>
    <submittedName>
        <fullName evidence="4">Short-chain dehydrogenase</fullName>
    </submittedName>
</protein>
<evidence type="ECO:0000256" key="2">
    <source>
        <dbReference type="ARBA" id="ARBA00023002"/>
    </source>
</evidence>
<evidence type="ECO:0000313" key="5">
    <source>
        <dbReference type="Proteomes" id="UP000466554"/>
    </source>
</evidence>
<evidence type="ECO:0000313" key="4">
    <source>
        <dbReference type="EMBL" id="BBY75376.1"/>
    </source>
</evidence>
<dbReference type="PANTHER" id="PTHR43639:SF1">
    <property type="entry name" value="SHORT-CHAIN DEHYDROGENASE_REDUCTASE FAMILY PROTEIN"/>
    <property type="match status" value="1"/>
</dbReference>
<dbReference type="Gene3D" id="3.40.50.720">
    <property type="entry name" value="NAD(P)-binding Rossmann-like Domain"/>
    <property type="match status" value="1"/>
</dbReference>
<dbReference type="Pfam" id="PF13561">
    <property type="entry name" value="adh_short_C2"/>
    <property type="match status" value="1"/>
</dbReference>
<dbReference type="PROSITE" id="PS00061">
    <property type="entry name" value="ADH_SHORT"/>
    <property type="match status" value="1"/>
</dbReference>
<dbReference type="InterPro" id="IPR002347">
    <property type="entry name" value="SDR_fam"/>
</dbReference>
<dbReference type="RefSeq" id="WP_163766334.1">
    <property type="nucleotide sequence ID" value="NZ_AP022598.1"/>
</dbReference>
<proteinExistence type="inferred from homology"/>
<comment type="similarity">
    <text evidence="1">Belongs to the short-chain dehydrogenases/reductases (SDR) family.</text>
</comment>
<dbReference type="PANTHER" id="PTHR43639">
    <property type="entry name" value="OXIDOREDUCTASE, SHORT-CHAIN DEHYDROGENASE/REDUCTASE FAMILY (AFU_ORTHOLOGUE AFUA_5G02870)"/>
    <property type="match status" value="1"/>
</dbReference>
<dbReference type="FunFam" id="3.40.50.720:FF:000084">
    <property type="entry name" value="Short-chain dehydrogenase reductase"/>
    <property type="match status" value="1"/>
</dbReference>
<dbReference type="PRINTS" id="PR00080">
    <property type="entry name" value="SDRFAMILY"/>
</dbReference>
<dbReference type="InterPro" id="IPR036291">
    <property type="entry name" value="NAD(P)-bd_dom_sf"/>
</dbReference>
<dbReference type="SUPFAM" id="SSF51735">
    <property type="entry name" value="NAD(P)-binding Rossmann-fold domains"/>
    <property type="match status" value="1"/>
</dbReference>
<reference evidence="4 5" key="1">
    <citation type="journal article" date="2019" name="Emerg. Microbes Infect.">
        <title>Comprehensive subspecies identification of 175 nontuberculous mycobacteria species based on 7547 genomic profiles.</title>
        <authorList>
            <person name="Matsumoto Y."/>
            <person name="Kinjo T."/>
            <person name="Motooka D."/>
            <person name="Nabeya D."/>
            <person name="Jung N."/>
            <person name="Uechi K."/>
            <person name="Horii T."/>
            <person name="Iida T."/>
            <person name="Fujita J."/>
            <person name="Nakamura S."/>
        </authorList>
    </citation>
    <scope>NUCLEOTIDE SEQUENCE [LARGE SCALE GENOMIC DNA]</scope>
    <source>
        <strain evidence="4 5">JCM 6367</strain>
    </source>
</reference>
<dbReference type="CDD" id="cd05233">
    <property type="entry name" value="SDR_c"/>
    <property type="match status" value="1"/>
</dbReference>